<evidence type="ECO:0000259" key="2">
    <source>
        <dbReference type="Pfam" id="PF12770"/>
    </source>
</evidence>
<gene>
    <name evidence="3" type="ORF">DQQ10_26385</name>
</gene>
<dbReference type="OrthoDB" id="9771112at2"/>
<evidence type="ECO:0000256" key="1">
    <source>
        <dbReference type="PROSITE-ProRule" id="PRU00339"/>
    </source>
</evidence>
<keyword evidence="4" id="KW-1185">Reference proteome</keyword>
<dbReference type="SUPFAM" id="SSF48452">
    <property type="entry name" value="TPR-like"/>
    <property type="match status" value="3"/>
</dbReference>
<accession>A0A364XU71</accession>
<evidence type="ECO:0000313" key="3">
    <source>
        <dbReference type="EMBL" id="RAV97887.1"/>
    </source>
</evidence>
<organism evidence="3 4">
    <name type="scientific">Pseudochryseolinea flava</name>
    <dbReference type="NCBI Taxonomy" id="2059302"/>
    <lineage>
        <taxon>Bacteria</taxon>
        <taxon>Pseudomonadati</taxon>
        <taxon>Bacteroidota</taxon>
        <taxon>Cytophagia</taxon>
        <taxon>Cytophagales</taxon>
        <taxon>Fulvivirgaceae</taxon>
        <taxon>Pseudochryseolinea</taxon>
    </lineage>
</organism>
<dbReference type="Gene3D" id="1.25.40.10">
    <property type="entry name" value="Tetratricopeptide repeat domain"/>
    <property type="match status" value="3"/>
</dbReference>
<dbReference type="PROSITE" id="PS50005">
    <property type="entry name" value="TPR"/>
    <property type="match status" value="1"/>
</dbReference>
<dbReference type="Proteomes" id="UP000251889">
    <property type="component" value="Unassembled WGS sequence"/>
</dbReference>
<reference evidence="3 4" key="1">
    <citation type="submission" date="2018-06" db="EMBL/GenBank/DDBJ databases">
        <title>Chryseolinea flavus sp. nov., a member of the phylum Bacteroidetes isolated from soil.</title>
        <authorList>
            <person name="Li Y."/>
            <person name="Wang J."/>
        </authorList>
    </citation>
    <scope>NUCLEOTIDE SEQUENCE [LARGE SCALE GENOMIC DNA]</scope>
    <source>
        <strain evidence="3 4">SDU1-6</strain>
    </source>
</reference>
<keyword evidence="1" id="KW-0802">TPR repeat</keyword>
<dbReference type="AlphaFoldDB" id="A0A364XU71"/>
<name>A0A364XU71_9BACT</name>
<dbReference type="RefSeq" id="WP_112749950.1">
    <property type="nucleotide sequence ID" value="NZ_QMFY01000025.1"/>
</dbReference>
<dbReference type="Pfam" id="PF13424">
    <property type="entry name" value="TPR_12"/>
    <property type="match status" value="2"/>
</dbReference>
<dbReference type="Pfam" id="PF12770">
    <property type="entry name" value="CHAT"/>
    <property type="match status" value="1"/>
</dbReference>
<feature type="repeat" description="TPR" evidence="1">
    <location>
        <begin position="290"/>
        <end position="323"/>
    </location>
</feature>
<dbReference type="InterPro" id="IPR011990">
    <property type="entry name" value="TPR-like_helical_dom_sf"/>
</dbReference>
<sequence>MVIHLIHKIFQTSNKFFLNVVAMALTMQCAITVHAQELPLWKIHYDSTQHYWGKDWKKSIQNLQTAERSALSDLGMYDVNYLTIINDLGIAYWQAKDFANAEKTLIKSYKLKLELLDDNDPELIRAITNLAGLYTDQSKHAQARQLYKRVLKNINPAVEDLYWTSGKNLLANYEQDAQLDSATLLIEKLASQNHGSSPQQKLRHYDFKIAEGRIARKRRHYDTAQEILAKIVTEISLHQDLILSDRYVQALHELGLTHLATGSFNKAEKNILLAFRITKSHHASNNTLLVEVLNSLASVYEKLSIYDKAVSYYQEALVLCERLGSQHFNSCLTLKSNLAGIQLKEGQLKPAIESYSNILSSISSHEQTSPLFQITVLNNLSAAYRKNKAYTQATTHLERAQKLINDYQLNDDDLAATVANNLAVLLTAQGKLEQALQQYKKAFDTRKKIYGDNSVLLMDLASNMAVVYWALKKEQEAIPLFQKSIELAVRQIHYTFPNLNEDEQVQFYKKLKEDFERFNTIAFQYAASKPELLTQVFNNQIIIKSLLFFTQQHRNDLIYNQKDSILIKQYDLVKEKREQLGLFYQLSLQEVKQVGISPTTLEKEIDELEKNISLKTSETVAEKLLAKATQWKNIQAAMAADEALIEIIRVRKYDFKHYQESLADRVSFGFTDSTHYAALVTTKETINNPTLVLMRNGFNMENRLLTYYRNALRFSVSDEHSYNSYWKAIDGAVTNKQKIFFAGDGVYYKLNINTFRNPVDGKFIVQHYNVHYLLNPAQYLEKTKINFTTQRAVLMGDPMFDLDIPKPSKTRNDEHGFSSLPGAQKEIQKLETLLKSKGWQTNAYLRNNATEKNVKSIQSPTILHIATHGFFSDDVVPLAEDVKKDFLFQSGLVLAGANKSLSDKTAQIEDDGILTAYEVMNLDLSKTDLVVLSACETGLGKIENGEGVFGLQRSFLQAGARDIMISLWKVDDQYTQELMVSFYQNLLSGKSKTDALKTAQLHLMKSTLDPLLWGGFILVGVD</sequence>
<dbReference type="InterPro" id="IPR024983">
    <property type="entry name" value="CHAT_dom"/>
</dbReference>
<dbReference type="SMART" id="SM00028">
    <property type="entry name" value="TPR"/>
    <property type="match status" value="8"/>
</dbReference>
<dbReference type="InterPro" id="IPR019734">
    <property type="entry name" value="TPR_rpt"/>
</dbReference>
<dbReference type="EMBL" id="QMFY01000025">
    <property type="protein sequence ID" value="RAV97887.1"/>
    <property type="molecule type" value="Genomic_DNA"/>
</dbReference>
<protein>
    <recommendedName>
        <fullName evidence="2">CHAT domain-containing protein</fullName>
    </recommendedName>
</protein>
<comment type="caution">
    <text evidence="3">The sequence shown here is derived from an EMBL/GenBank/DDBJ whole genome shotgun (WGS) entry which is preliminary data.</text>
</comment>
<dbReference type="PANTHER" id="PTHR10098">
    <property type="entry name" value="RAPSYN-RELATED"/>
    <property type="match status" value="1"/>
</dbReference>
<feature type="domain" description="CHAT" evidence="2">
    <location>
        <begin position="737"/>
        <end position="1020"/>
    </location>
</feature>
<proteinExistence type="predicted"/>
<evidence type="ECO:0000313" key="4">
    <source>
        <dbReference type="Proteomes" id="UP000251889"/>
    </source>
</evidence>
<dbReference type="Pfam" id="PF13176">
    <property type="entry name" value="TPR_7"/>
    <property type="match status" value="1"/>
</dbReference>